<evidence type="ECO:0000313" key="2">
    <source>
        <dbReference type="Proteomes" id="UP001595844"/>
    </source>
</evidence>
<proteinExistence type="predicted"/>
<reference evidence="2" key="1">
    <citation type="journal article" date="2019" name="Int. J. Syst. Evol. Microbiol.">
        <title>The Global Catalogue of Microorganisms (GCM) 10K type strain sequencing project: providing services to taxonomists for standard genome sequencing and annotation.</title>
        <authorList>
            <consortium name="The Broad Institute Genomics Platform"/>
            <consortium name="The Broad Institute Genome Sequencing Center for Infectious Disease"/>
            <person name="Wu L."/>
            <person name="Ma J."/>
        </authorList>
    </citation>
    <scope>NUCLEOTIDE SEQUENCE [LARGE SCALE GENOMIC DNA]</scope>
    <source>
        <strain evidence="2">IBRC-M 10490</strain>
    </source>
</reference>
<protein>
    <submittedName>
        <fullName evidence="1">Uncharacterized protein</fullName>
    </submittedName>
</protein>
<keyword evidence="2" id="KW-1185">Reference proteome</keyword>
<dbReference type="RefSeq" id="WP_378559855.1">
    <property type="nucleotide sequence ID" value="NZ_JBHSDL010000014.1"/>
</dbReference>
<sequence>MIWFAQAAGAIEPETTVGFWEMKYDSREVLEALDTAWDPECGFLGNLREGNCLPELGDSYPSLLGSIEIPEGERLHADFVRLLGFAPQFFVWHIQRAVDRGADRIAVSKHTVVVGPRGLPVDALVTLRIGGGIPRGK</sequence>
<accession>A0ABV8VHQ1</accession>
<dbReference type="Proteomes" id="UP001595844">
    <property type="component" value="Unassembled WGS sequence"/>
</dbReference>
<evidence type="ECO:0000313" key="1">
    <source>
        <dbReference type="EMBL" id="MFC4374575.1"/>
    </source>
</evidence>
<comment type="caution">
    <text evidence="1">The sequence shown here is derived from an EMBL/GenBank/DDBJ whole genome shotgun (WGS) entry which is preliminary data.</text>
</comment>
<dbReference type="EMBL" id="JBHSDL010000014">
    <property type="protein sequence ID" value="MFC4374575.1"/>
    <property type="molecule type" value="Genomic_DNA"/>
</dbReference>
<name>A0ABV8VHQ1_9NOCA</name>
<gene>
    <name evidence="1" type="ORF">ACFO5K_10730</name>
</gene>
<organism evidence="1 2">
    <name type="scientific">Nocardia halotolerans</name>
    <dbReference type="NCBI Taxonomy" id="1755878"/>
    <lineage>
        <taxon>Bacteria</taxon>
        <taxon>Bacillati</taxon>
        <taxon>Actinomycetota</taxon>
        <taxon>Actinomycetes</taxon>
        <taxon>Mycobacteriales</taxon>
        <taxon>Nocardiaceae</taxon>
        <taxon>Nocardia</taxon>
    </lineage>
</organism>